<proteinExistence type="predicted"/>
<accession>A0A8A3P3Z6</accession>
<dbReference type="Proteomes" id="UP000672032">
    <property type="component" value="Chromosome 2"/>
</dbReference>
<dbReference type="EMBL" id="CP063406">
    <property type="protein sequence ID" value="QSZ31410.1"/>
    <property type="molecule type" value="Genomic_DNA"/>
</dbReference>
<evidence type="ECO:0000313" key="2">
    <source>
        <dbReference type="EMBL" id="QSZ31410.1"/>
    </source>
</evidence>
<reference evidence="2" key="1">
    <citation type="submission" date="2020-10" db="EMBL/GenBank/DDBJ databases">
        <title>Genome Sequence of Monilinia vaccinii-corymbosi Sheds Light on Mummy Berry Disease Infection of Blueberry and Mating Type.</title>
        <authorList>
            <person name="Yow A.G."/>
            <person name="Zhang Y."/>
            <person name="Bansal K."/>
            <person name="Eacker S.M."/>
            <person name="Sullivan S."/>
            <person name="Liachko I."/>
            <person name="Cubeta M.A."/>
            <person name="Rollins J.A."/>
            <person name="Ashrafi H."/>
        </authorList>
    </citation>
    <scope>NUCLEOTIDE SEQUENCE</scope>
    <source>
        <strain evidence="2">RL-1</strain>
    </source>
</reference>
<keyword evidence="1" id="KW-0732">Signal</keyword>
<sequence>MRFTLATTVLSLASMVIAIPSGKGLFVRGNGNAPACTSSLSIQCCKQIPQNKDEGNMFNMLDAQCSNFDISNGIIGSILGQNKNCDGGQWSCCNLSDAPSSGNINILSNNCVMPNLIG</sequence>
<organism evidence="2 3">
    <name type="scientific">Monilinia vaccinii-corymbosi</name>
    <dbReference type="NCBI Taxonomy" id="61207"/>
    <lineage>
        <taxon>Eukaryota</taxon>
        <taxon>Fungi</taxon>
        <taxon>Dikarya</taxon>
        <taxon>Ascomycota</taxon>
        <taxon>Pezizomycotina</taxon>
        <taxon>Leotiomycetes</taxon>
        <taxon>Helotiales</taxon>
        <taxon>Sclerotiniaceae</taxon>
        <taxon>Monilinia</taxon>
    </lineage>
</organism>
<evidence type="ECO:0000256" key="1">
    <source>
        <dbReference type="SAM" id="SignalP"/>
    </source>
</evidence>
<gene>
    <name evidence="2" type="ORF">DSL72_000975</name>
</gene>
<feature type="signal peptide" evidence="1">
    <location>
        <begin position="1"/>
        <end position="18"/>
    </location>
</feature>
<feature type="chain" id="PRO_5032441710" description="Hydrophobin" evidence="1">
    <location>
        <begin position="19"/>
        <end position="118"/>
    </location>
</feature>
<evidence type="ECO:0000313" key="3">
    <source>
        <dbReference type="Proteomes" id="UP000672032"/>
    </source>
</evidence>
<protein>
    <recommendedName>
        <fullName evidence="4">Hydrophobin</fullName>
    </recommendedName>
</protein>
<dbReference type="AlphaFoldDB" id="A0A8A3P3Z6"/>
<name>A0A8A3P3Z6_9HELO</name>
<evidence type="ECO:0008006" key="4">
    <source>
        <dbReference type="Google" id="ProtNLM"/>
    </source>
</evidence>
<keyword evidence="3" id="KW-1185">Reference proteome</keyword>
<dbReference type="OrthoDB" id="3513749at2759"/>